<dbReference type="Gene3D" id="2.160.20.60">
    <property type="entry name" value="Glutamate synthase, alpha subunit, C-terminal domain"/>
    <property type="match status" value="1"/>
</dbReference>
<keyword evidence="2" id="KW-1185">Reference proteome</keyword>
<gene>
    <name evidence="1" type="ORF">HQ945_20205</name>
</gene>
<protein>
    <submittedName>
        <fullName evidence="1">Formylmethanofuran dehydrogenase subunit C</fullName>
    </submittedName>
</protein>
<dbReference type="InterPro" id="IPR017550">
    <property type="entry name" value="Formylmethanofuran_DH_suC"/>
</dbReference>
<dbReference type="NCBIfam" id="TIGR03122">
    <property type="entry name" value="one_C_dehyd_C"/>
    <property type="match status" value="1"/>
</dbReference>
<dbReference type="PANTHER" id="PTHR39673">
    <property type="entry name" value="TUNGSTEN FORMYLMETHANOFURAN DEHYDROGENASE, SUBUNIT C (FWDC)"/>
    <property type="match status" value="1"/>
</dbReference>
<dbReference type="EMBL" id="JABUMX010000006">
    <property type="protein sequence ID" value="NTS33585.1"/>
    <property type="molecule type" value="Genomic_DNA"/>
</dbReference>
<name>A0A849VUB4_9HYPH</name>
<dbReference type="Proteomes" id="UP000550508">
    <property type="component" value="Unassembled WGS sequence"/>
</dbReference>
<comment type="caution">
    <text evidence="1">The sequence shown here is derived from an EMBL/GenBank/DDBJ whole genome shotgun (WGS) entry which is preliminary data.</text>
</comment>
<organism evidence="1 2">
    <name type="scientific">Phyllobacterium pellucidum</name>
    <dbReference type="NCBI Taxonomy" id="2740464"/>
    <lineage>
        <taxon>Bacteria</taxon>
        <taxon>Pseudomonadati</taxon>
        <taxon>Pseudomonadota</taxon>
        <taxon>Alphaproteobacteria</taxon>
        <taxon>Hyphomicrobiales</taxon>
        <taxon>Phyllobacteriaceae</taxon>
        <taxon>Phyllobacterium</taxon>
    </lineage>
</organism>
<accession>A0A849VUB4</accession>
<dbReference type="GO" id="GO:0046914">
    <property type="term" value="F:transition metal ion binding"/>
    <property type="evidence" value="ECO:0007669"/>
    <property type="project" value="InterPro"/>
</dbReference>
<dbReference type="AlphaFoldDB" id="A0A849VUB4"/>
<sequence length="271" mass="27998">MKAMTFTLLSEPEERLDLSVLTPTGISGLSLAQIESVRVGTSRKPAVVGDLFKLAGKDAENLIVEGGSARFDRVGAGMGAGSLRVVGNVGSQAGRKMSGGSLLIEGNAGDHLGSGMAGGRIELTGNAGDHVAAPLAGELAGMEGGVLIVRGRAGNYAGDRLRRGTVAIAKGCGDHVGYRMIAGTIVVTGKVGAMPGYLMKRGSLLFDRHPEALSPTFIPCGRPDIAFSGLFDRYLIAEGILDRPLFGNRPGKYAGDNSVSGKGEILYRSAR</sequence>
<dbReference type="GO" id="GO:0018493">
    <property type="term" value="F:formylmethanofuran dehydrogenase activity"/>
    <property type="evidence" value="ECO:0007669"/>
    <property type="project" value="InterPro"/>
</dbReference>
<dbReference type="SUPFAM" id="SSF69336">
    <property type="entry name" value="Alpha subunit of glutamate synthase, C-terminal domain"/>
    <property type="match status" value="1"/>
</dbReference>
<dbReference type="PANTHER" id="PTHR39673:SF5">
    <property type="entry name" value="TUNGSTEN-CONTAINING FORMYLMETHANOFURAN DEHYDROGENASE 2 SUBUNIT C"/>
    <property type="match status" value="1"/>
</dbReference>
<dbReference type="InterPro" id="IPR036485">
    <property type="entry name" value="Glu_synth_asu_C_sf"/>
</dbReference>
<dbReference type="GO" id="GO:0015948">
    <property type="term" value="P:methanogenesis"/>
    <property type="evidence" value="ECO:0007669"/>
    <property type="project" value="InterPro"/>
</dbReference>
<evidence type="ECO:0000313" key="2">
    <source>
        <dbReference type="Proteomes" id="UP000550508"/>
    </source>
</evidence>
<reference evidence="1 2" key="1">
    <citation type="submission" date="2020-05" db="EMBL/GenBank/DDBJ databases">
        <authorList>
            <person name="Kim M.K."/>
        </authorList>
    </citation>
    <scope>NUCLEOTIDE SEQUENCE [LARGE SCALE GENOMIC DNA]</scope>
    <source>
        <strain evidence="1 2">BT25</strain>
    </source>
</reference>
<proteinExistence type="predicted"/>
<evidence type="ECO:0000313" key="1">
    <source>
        <dbReference type="EMBL" id="NTS33585.1"/>
    </source>
</evidence>
<dbReference type="RefSeq" id="WP_113280440.1">
    <property type="nucleotide sequence ID" value="NZ_JABUMX010000006.1"/>
</dbReference>